<dbReference type="Proteomes" id="UP000663891">
    <property type="component" value="Unassembled WGS sequence"/>
</dbReference>
<protein>
    <submittedName>
        <fullName evidence="1">Uncharacterized protein</fullName>
    </submittedName>
</protein>
<gene>
    <name evidence="2" type="ORF">OKA104_LOCUS21502</name>
    <name evidence="1" type="ORF">VCS650_LOCUS3951</name>
</gene>
<sequence>MFLPLIQHATSSICYLWNEQKKIPNKGTGVEYHTDKDQNAVITGTCLVMLTPDAEHTRCTFLGVNATQSEHGIVSDYVYFEAYTVMSLPTLAAAIRIYEIAELNQVKITMSCSNADIISTYCDN</sequence>
<reference evidence="1" key="1">
    <citation type="submission" date="2021-02" db="EMBL/GenBank/DDBJ databases">
        <authorList>
            <person name="Nowell W R."/>
        </authorList>
    </citation>
    <scope>NUCLEOTIDE SEQUENCE</scope>
</reference>
<evidence type="ECO:0000313" key="1">
    <source>
        <dbReference type="EMBL" id="CAF0799817.1"/>
    </source>
</evidence>
<dbReference type="OrthoDB" id="10336215at2759"/>
<proteinExistence type="predicted"/>
<dbReference type="EMBL" id="CAJOAY010001499">
    <property type="protein sequence ID" value="CAF3851137.1"/>
    <property type="molecule type" value="Genomic_DNA"/>
</dbReference>
<dbReference type="Proteomes" id="UP000663881">
    <property type="component" value="Unassembled WGS sequence"/>
</dbReference>
<evidence type="ECO:0000313" key="2">
    <source>
        <dbReference type="EMBL" id="CAF3851137.1"/>
    </source>
</evidence>
<dbReference type="AlphaFoldDB" id="A0A813SFH2"/>
<accession>A0A813SFH2</accession>
<dbReference type="EMBL" id="CAJNON010000022">
    <property type="protein sequence ID" value="CAF0799817.1"/>
    <property type="molecule type" value="Genomic_DNA"/>
</dbReference>
<organism evidence="1 3">
    <name type="scientific">Adineta steineri</name>
    <dbReference type="NCBI Taxonomy" id="433720"/>
    <lineage>
        <taxon>Eukaryota</taxon>
        <taxon>Metazoa</taxon>
        <taxon>Spiralia</taxon>
        <taxon>Gnathifera</taxon>
        <taxon>Rotifera</taxon>
        <taxon>Eurotatoria</taxon>
        <taxon>Bdelloidea</taxon>
        <taxon>Adinetida</taxon>
        <taxon>Adinetidae</taxon>
        <taxon>Adineta</taxon>
    </lineage>
</organism>
<name>A0A813SFH2_9BILA</name>
<comment type="caution">
    <text evidence="1">The sequence shown here is derived from an EMBL/GenBank/DDBJ whole genome shotgun (WGS) entry which is preliminary data.</text>
</comment>
<evidence type="ECO:0000313" key="3">
    <source>
        <dbReference type="Proteomes" id="UP000663891"/>
    </source>
</evidence>